<sequence>MSTTVTLVITRPAGFPIIKVSGDVGAFLEIKPTPNPGETFFVAVSDGTLLKGVIGEGLLLEMAGEAPMHIEGATATFDAPIDWVSVGRTWGDHPERATAQETAQYRAEMAGDHVFDDEDEYGFESDAAHVVAE</sequence>
<gene>
    <name evidence="1" type="ORF">ABC974_09455</name>
</gene>
<dbReference type="EMBL" id="JBDIME010000006">
    <property type="protein sequence ID" value="MEN2789851.1"/>
    <property type="molecule type" value="Genomic_DNA"/>
</dbReference>
<dbReference type="RefSeq" id="WP_343891360.1">
    <property type="nucleotide sequence ID" value="NZ_BAAAEH010000040.1"/>
</dbReference>
<dbReference type="Proteomes" id="UP001419910">
    <property type="component" value="Unassembled WGS sequence"/>
</dbReference>
<keyword evidence="2" id="KW-1185">Reference proteome</keyword>
<evidence type="ECO:0000313" key="2">
    <source>
        <dbReference type="Proteomes" id="UP001419910"/>
    </source>
</evidence>
<proteinExistence type="predicted"/>
<organism evidence="1 2">
    <name type="scientific">Sphingomonas oligophenolica</name>
    <dbReference type="NCBI Taxonomy" id="301154"/>
    <lineage>
        <taxon>Bacteria</taxon>
        <taxon>Pseudomonadati</taxon>
        <taxon>Pseudomonadota</taxon>
        <taxon>Alphaproteobacteria</taxon>
        <taxon>Sphingomonadales</taxon>
        <taxon>Sphingomonadaceae</taxon>
        <taxon>Sphingomonas</taxon>
    </lineage>
</organism>
<reference evidence="1 2" key="1">
    <citation type="submission" date="2024-05" db="EMBL/GenBank/DDBJ databases">
        <authorList>
            <person name="Liu Q."/>
            <person name="Xin Y.-H."/>
        </authorList>
    </citation>
    <scope>NUCLEOTIDE SEQUENCE [LARGE SCALE GENOMIC DNA]</scope>
    <source>
        <strain evidence="1 2">CGMCC 1.10181</strain>
    </source>
</reference>
<comment type="caution">
    <text evidence="1">The sequence shown here is derived from an EMBL/GenBank/DDBJ whole genome shotgun (WGS) entry which is preliminary data.</text>
</comment>
<evidence type="ECO:0000313" key="1">
    <source>
        <dbReference type="EMBL" id="MEN2789851.1"/>
    </source>
</evidence>
<protein>
    <submittedName>
        <fullName evidence="1">Uncharacterized protein</fullName>
    </submittedName>
</protein>
<accession>A0ABU9Y215</accession>
<name>A0ABU9Y215_9SPHN</name>